<dbReference type="KEGG" id="scyp:JYB88_10460"/>
<gene>
    <name evidence="2" type="ORF">JYB88_10460</name>
</gene>
<name>A0A974XK39_9GAMM</name>
<keyword evidence="1" id="KW-0732">Signal</keyword>
<evidence type="ECO:0000313" key="2">
    <source>
        <dbReference type="EMBL" id="QSX28708.1"/>
    </source>
</evidence>
<dbReference type="EMBL" id="CP071504">
    <property type="protein sequence ID" value="QSX28708.1"/>
    <property type="molecule type" value="Genomic_DNA"/>
</dbReference>
<organism evidence="2 3">
    <name type="scientific">Shewanella cyperi</name>
    <dbReference type="NCBI Taxonomy" id="2814292"/>
    <lineage>
        <taxon>Bacteria</taxon>
        <taxon>Pseudomonadati</taxon>
        <taxon>Pseudomonadota</taxon>
        <taxon>Gammaproteobacteria</taxon>
        <taxon>Alteromonadales</taxon>
        <taxon>Shewanellaceae</taxon>
        <taxon>Shewanella</taxon>
    </lineage>
</organism>
<evidence type="ECO:0000256" key="1">
    <source>
        <dbReference type="SAM" id="SignalP"/>
    </source>
</evidence>
<dbReference type="AlphaFoldDB" id="A0A974XK39"/>
<evidence type="ECO:0000313" key="3">
    <source>
        <dbReference type="Proteomes" id="UP000663281"/>
    </source>
</evidence>
<proteinExistence type="predicted"/>
<dbReference type="RefSeq" id="WP_207324082.1">
    <property type="nucleotide sequence ID" value="NZ_CP071504.1"/>
</dbReference>
<feature type="signal peptide" evidence="1">
    <location>
        <begin position="1"/>
        <end position="18"/>
    </location>
</feature>
<dbReference type="Proteomes" id="UP000663281">
    <property type="component" value="Chromosome"/>
</dbReference>
<keyword evidence="3" id="KW-1185">Reference proteome</keyword>
<protein>
    <submittedName>
        <fullName evidence="2">Uncharacterized protein</fullName>
    </submittedName>
</protein>
<reference evidence="2 3" key="1">
    <citation type="submission" date="2021-03" db="EMBL/GenBank/DDBJ databases">
        <title>Novel species identification of genus Shewanella.</title>
        <authorList>
            <person name="Liu G."/>
            <person name="Zhang Q."/>
        </authorList>
    </citation>
    <scope>NUCLEOTIDE SEQUENCE [LARGE SCALE GENOMIC DNA]</scope>
    <source>
        <strain evidence="2 3">FJAT-53726</strain>
    </source>
</reference>
<sequence length="127" mass="14362">MENLSIIALLFFSLSATALDISCSKDEFELSKKDHQIIEVRLNENIKDQIVYSVTFPRKFQDKEVSSGLLLIGDKNGSKLLASLEITPDFANDENDFIFVSTSSLFNERKFIQITYGSCLSQTIELK</sequence>
<accession>A0A974XK39</accession>
<feature type="chain" id="PRO_5037800507" evidence="1">
    <location>
        <begin position="19"/>
        <end position="127"/>
    </location>
</feature>